<organism evidence="1 2">
    <name type="scientific">Pseudomonas turukhanskensis</name>
    <dbReference type="NCBI Taxonomy" id="1806536"/>
    <lineage>
        <taxon>Bacteria</taxon>
        <taxon>Pseudomonadati</taxon>
        <taxon>Pseudomonadota</taxon>
        <taxon>Gammaproteobacteria</taxon>
        <taxon>Pseudomonadales</taxon>
        <taxon>Pseudomonadaceae</taxon>
        <taxon>Pseudomonas</taxon>
    </lineage>
</organism>
<proteinExistence type="predicted"/>
<name>A0A9W6K5F7_9PSED</name>
<sequence>MQISPKDHPEKGMSFVGIPLAGLNTSRAIAALVLELRGELLEGKPGEWRKGLQK</sequence>
<comment type="caution">
    <text evidence="1">The sequence shown here is derived from an EMBL/GenBank/DDBJ whole genome shotgun (WGS) entry which is preliminary data.</text>
</comment>
<dbReference type="Proteomes" id="UP001143328">
    <property type="component" value="Unassembled WGS sequence"/>
</dbReference>
<dbReference type="AlphaFoldDB" id="A0A9W6K5F7"/>
<evidence type="ECO:0000313" key="1">
    <source>
        <dbReference type="EMBL" id="GLK88334.1"/>
    </source>
</evidence>
<dbReference type="EMBL" id="BSFN01000003">
    <property type="protein sequence ID" value="GLK88334.1"/>
    <property type="molecule type" value="Genomic_DNA"/>
</dbReference>
<evidence type="ECO:0000313" key="2">
    <source>
        <dbReference type="Proteomes" id="UP001143328"/>
    </source>
</evidence>
<accession>A0A9W6K5F7</accession>
<protein>
    <submittedName>
        <fullName evidence="1">Uncharacterized protein</fullName>
    </submittedName>
</protein>
<reference evidence="1" key="1">
    <citation type="journal article" date="2014" name="Int. J. Syst. Evol. Microbiol.">
        <title>Complete genome sequence of Corynebacterium casei LMG S-19264T (=DSM 44701T), isolated from a smear-ripened cheese.</title>
        <authorList>
            <consortium name="US DOE Joint Genome Institute (JGI-PGF)"/>
            <person name="Walter F."/>
            <person name="Albersmeier A."/>
            <person name="Kalinowski J."/>
            <person name="Ruckert C."/>
        </authorList>
    </citation>
    <scope>NUCLEOTIDE SEQUENCE</scope>
    <source>
        <strain evidence="1">VKM B-2935</strain>
    </source>
</reference>
<keyword evidence="2" id="KW-1185">Reference proteome</keyword>
<reference evidence="1" key="2">
    <citation type="submission" date="2023-01" db="EMBL/GenBank/DDBJ databases">
        <authorList>
            <person name="Sun Q."/>
            <person name="Evtushenko L."/>
        </authorList>
    </citation>
    <scope>NUCLEOTIDE SEQUENCE</scope>
    <source>
        <strain evidence="1">VKM B-2935</strain>
    </source>
</reference>
<gene>
    <name evidence="1" type="ORF">GCM10017655_13960</name>
</gene>